<keyword evidence="2" id="KW-1185">Reference proteome</keyword>
<protein>
    <submittedName>
        <fullName evidence="1">Uncharacterized protein</fullName>
    </submittedName>
</protein>
<dbReference type="Proteomes" id="UP001276659">
    <property type="component" value="Unassembled WGS sequence"/>
</dbReference>
<accession>A0AAD9YWY6</accession>
<dbReference type="AlphaFoldDB" id="A0AAD9YWY6"/>
<reference evidence="1" key="1">
    <citation type="submission" date="2022-11" db="EMBL/GenBank/DDBJ databases">
        <title>Chromosomal genome sequence assembly and mating type (MAT) locus characterization of the leprose asexual lichenized fungus Lepraria neglecta (Nyl.) Erichsen.</title>
        <authorList>
            <person name="Allen J.L."/>
            <person name="Pfeffer B."/>
        </authorList>
    </citation>
    <scope>NUCLEOTIDE SEQUENCE</scope>
    <source>
        <strain evidence="1">Allen 5258</strain>
    </source>
</reference>
<comment type="caution">
    <text evidence="1">The sequence shown here is derived from an EMBL/GenBank/DDBJ whole genome shotgun (WGS) entry which is preliminary data.</text>
</comment>
<organism evidence="1 2">
    <name type="scientific">Lepraria neglecta</name>
    <dbReference type="NCBI Taxonomy" id="209136"/>
    <lineage>
        <taxon>Eukaryota</taxon>
        <taxon>Fungi</taxon>
        <taxon>Dikarya</taxon>
        <taxon>Ascomycota</taxon>
        <taxon>Pezizomycotina</taxon>
        <taxon>Lecanoromycetes</taxon>
        <taxon>OSLEUM clade</taxon>
        <taxon>Lecanoromycetidae</taxon>
        <taxon>Lecanorales</taxon>
        <taxon>Lecanorineae</taxon>
        <taxon>Stereocaulaceae</taxon>
        <taxon>Lepraria</taxon>
    </lineage>
</organism>
<proteinExistence type="predicted"/>
<dbReference type="EMBL" id="JASNWA010000011">
    <property type="protein sequence ID" value="KAK3167624.1"/>
    <property type="molecule type" value="Genomic_DNA"/>
</dbReference>
<evidence type="ECO:0000313" key="2">
    <source>
        <dbReference type="Proteomes" id="UP001276659"/>
    </source>
</evidence>
<sequence length="234" mass="25443">MASCVEHTTTIDESLEGMASANLSRAESWRVAIDMDGLVYLADSTVGLRAEEFAKKGCPRTNIDGLKFLKKHTIEDDRIVAIHDSALPGSKVGAYMLLHPFDGRILCLLAPNGQERQTLAILVWGKGSKVTFYKGSHKLSVQPAPGDLMELSPEQLAVPSVTPVTISLKEGGFTIFDGRLGFTIIDGAAVTVVSAVPERLKKWKKLELPKLLELKNMVAGMSHSTIGFNFTFDD</sequence>
<gene>
    <name evidence="1" type="ORF">OEA41_010751</name>
</gene>
<name>A0AAD9YWY6_9LECA</name>
<evidence type="ECO:0000313" key="1">
    <source>
        <dbReference type="EMBL" id="KAK3167624.1"/>
    </source>
</evidence>